<feature type="transmembrane region" description="Helical" evidence="1">
    <location>
        <begin position="12"/>
        <end position="34"/>
    </location>
</feature>
<keyword evidence="1" id="KW-1133">Transmembrane helix</keyword>
<feature type="transmembrane region" description="Helical" evidence="1">
    <location>
        <begin position="121"/>
        <end position="141"/>
    </location>
</feature>
<keyword evidence="1" id="KW-0812">Transmembrane</keyword>
<evidence type="ECO:0000313" key="3">
    <source>
        <dbReference type="Proteomes" id="UP000178162"/>
    </source>
</evidence>
<gene>
    <name evidence="2" type="ORF">A2134_00750</name>
</gene>
<protein>
    <submittedName>
        <fullName evidence="2">Uncharacterized protein</fullName>
    </submittedName>
</protein>
<name>A0A1G1WCG0_9BACT</name>
<comment type="caution">
    <text evidence="2">The sequence shown here is derived from an EMBL/GenBank/DDBJ whole genome shotgun (WGS) entry which is preliminary data.</text>
</comment>
<reference evidence="2 3" key="1">
    <citation type="journal article" date="2016" name="Nat. Commun.">
        <title>Thousands of microbial genomes shed light on interconnected biogeochemical processes in an aquifer system.</title>
        <authorList>
            <person name="Anantharaman K."/>
            <person name="Brown C.T."/>
            <person name="Hug L.A."/>
            <person name="Sharon I."/>
            <person name="Castelle C.J."/>
            <person name="Probst A.J."/>
            <person name="Thomas B.C."/>
            <person name="Singh A."/>
            <person name="Wilkins M.J."/>
            <person name="Karaoz U."/>
            <person name="Brodie E.L."/>
            <person name="Williams K.H."/>
            <person name="Hubbard S.S."/>
            <person name="Banfield J.F."/>
        </authorList>
    </citation>
    <scope>NUCLEOTIDE SEQUENCE [LARGE SCALE GENOMIC DNA]</scope>
</reference>
<evidence type="ECO:0000313" key="2">
    <source>
        <dbReference type="EMBL" id="OGY25382.1"/>
    </source>
</evidence>
<keyword evidence="1" id="KW-0472">Membrane</keyword>
<accession>A0A1G1WCG0</accession>
<organism evidence="2 3">
    <name type="scientific">Candidatus Woykebacteria bacterium RBG_16_39_9b</name>
    <dbReference type="NCBI Taxonomy" id="1802595"/>
    <lineage>
        <taxon>Bacteria</taxon>
        <taxon>Candidatus Woykeibacteriota</taxon>
    </lineage>
</organism>
<feature type="transmembrane region" description="Helical" evidence="1">
    <location>
        <begin position="62"/>
        <end position="84"/>
    </location>
</feature>
<feature type="transmembrane region" description="Helical" evidence="1">
    <location>
        <begin position="147"/>
        <end position="165"/>
    </location>
</feature>
<dbReference type="AlphaFoldDB" id="A0A1G1WCG0"/>
<dbReference type="EMBL" id="MHCR01000017">
    <property type="protein sequence ID" value="OGY25382.1"/>
    <property type="molecule type" value="Genomic_DNA"/>
</dbReference>
<proteinExistence type="predicted"/>
<sequence length="183" mass="20555">MNVSPLKIFDESILPAVLVIFAKILGSIFANYYFNLNWNLGEGLIFYSFPRIVYLDSNSLQIANSVSTLAVLFVLVFGFGFVLFRAHNFHDSHIHPKVSAGLHKRGLEELICDSYEIYHQAAIWLSLTWLVFLLAALQFSVGVLNGGIFAFSGVITLSLNALLFLDVKKEINVERELARQDVN</sequence>
<dbReference type="Proteomes" id="UP000178162">
    <property type="component" value="Unassembled WGS sequence"/>
</dbReference>
<evidence type="ECO:0000256" key="1">
    <source>
        <dbReference type="SAM" id="Phobius"/>
    </source>
</evidence>